<comment type="caution">
    <text evidence="1">The sequence shown here is derived from an EMBL/GenBank/DDBJ whole genome shotgun (WGS) entry which is preliminary data.</text>
</comment>
<dbReference type="RefSeq" id="XP_069230071.1">
    <property type="nucleotide sequence ID" value="XM_069372664.1"/>
</dbReference>
<organism evidence="1 2">
    <name type="scientific">Cladosporium halotolerans</name>
    <dbReference type="NCBI Taxonomy" id="1052096"/>
    <lineage>
        <taxon>Eukaryota</taxon>
        <taxon>Fungi</taxon>
        <taxon>Dikarya</taxon>
        <taxon>Ascomycota</taxon>
        <taxon>Pezizomycotina</taxon>
        <taxon>Dothideomycetes</taxon>
        <taxon>Dothideomycetidae</taxon>
        <taxon>Cladosporiales</taxon>
        <taxon>Cladosporiaceae</taxon>
        <taxon>Cladosporium</taxon>
    </lineage>
</organism>
<sequence length="241" mass="25634">MSQIITIDRLLNLVPDSPDTVINQLREHPELASQQDSHGYSLLHAATSYGHIQLAQSLIKDFNVDTNIADEDGETALFNAETIEMAKELLVLGVSIDAKNSEGQTAAEKLDDEDEQPMVAAFLRQAAGGSSVEEAANVVAQTGGAANSAMAQAGTNGVDDPASVHAPPPLPGNVKVNVGTMDAGEAGEEPDPEIRRRIEELAARPDFQTEEGQAELRKLVTEIISGFSQDGQGPATRRRVE</sequence>
<dbReference type="SUPFAM" id="SSF48403">
    <property type="entry name" value="Ankyrin repeat"/>
    <property type="match status" value="1"/>
</dbReference>
<dbReference type="GeneID" id="96005502"/>
<dbReference type="AlphaFoldDB" id="A0AB34KS03"/>
<name>A0AB34KS03_9PEZI</name>
<dbReference type="EMBL" id="JAAQHG020000012">
    <property type="protein sequence ID" value="KAL1586966.1"/>
    <property type="molecule type" value="Genomic_DNA"/>
</dbReference>
<reference evidence="1 2" key="1">
    <citation type="journal article" date="2020" name="Microbiol. Resour. Announc.">
        <title>Draft Genome Sequence of a Cladosporium Species Isolated from the Mesophotic Ascidian Didemnum maculosum.</title>
        <authorList>
            <person name="Gioti A."/>
            <person name="Siaperas R."/>
            <person name="Nikolaivits E."/>
            <person name="Le Goff G."/>
            <person name="Ouazzani J."/>
            <person name="Kotoulas G."/>
            <person name="Topakas E."/>
        </authorList>
    </citation>
    <scope>NUCLEOTIDE SEQUENCE [LARGE SCALE GENOMIC DNA]</scope>
    <source>
        <strain evidence="1 2">TM138-S3</strain>
    </source>
</reference>
<evidence type="ECO:0008006" key="3">
    <source>
        <dbReference type="Google" id="ProtNLM"/>
    </source>
</evidence>
<gene>
    <name evidence="1" type="ORF">WHR41_04058</name>
</gene>
<dbReference type="Pfam" id="PF12796">
    <property type="entry name" value="Ank_2"/>
    <property type="match status" value="1"/>
</dbReference>
<proteinExistence type="predicted"/>
<protein>
    <recommendedName>
        <fullName evidence="3">Ankyrin repeat protein</fullName>
    </recommendedName>
</protein>
<dbReference type="InterPro" id="IPR002110">
    <property type="entry name" value="Ankyrin_rpt"/>
</dbReference>
<dbReference type="Proteomes" id="UP000803884">
    <property type="component" value="Unassembled WGS sequence"/>
</dbReference>
<keyword evidence="2" id="KW-1185">Reference proteome</keyword>
<accession>A0AB34KS03</accession>
<dbReference type="InterPro" id="IPR036770">
    <property type="entry name" value="Ankyrin_rpt-contain_sf"/>
</dbReference>
<dbReference type="Gene3D" id="1.25.40.20">
    <property type="entry name" value="Ankyrin repeat-containing domain"/>
    <property type="match status" value="1"/>
</dbReference>
<evidence type="ECO:0000313" key="1">
    <source>
        <dbReference type="EMBL" id="KAL1586966.1"/>
    </source>
</evidence>
<evidence type="ECO:0000313" key="2">
    <source>
        <dbReference type="Proteomes" id="UP000803884"/>
    </source>
</evidence>